<evidence type="ECO:0000313" key="2">
    <source>
        <dbReference type="Proteomes" id="UP000223913"/>
    </source>
</evidence>
<reference evidence="1 2" key="1">
    <citation type="submission" date="2017-10" db="EMBL/GenBank/DDBJ databases">
        <title>The draft genome sequence of Lewinella nigricans NBRC 102662.</title>
        <authorList>
            <person name="Wang K."/>
        </authorList>
    </citation>
    <scope>NUCLEOTIDE SEQUENCE [LARGE SCALE GENOMIC DNA]</scope>
    <source>
        <strain evidence="1 2">NBRC 102662</strain>
    </source>
</reference>
<proteinExistence type="predicted"/>
<dbReference type="RefSeq" id="WP_099149709.1">
    <property type="nucleotide sequence ID" value="NZ_PDUD01000013.1"/>
</dbReference>
<dbReference type="AlphaFoldDB" id="A0A2D0NEX7"/>
<comment type="caution">
    <text evidence="1">The sequence shown here is derived from an EMBL/GenBank/DDBJ whole genome shotgun (WGS) entry which is preliminary data.</text>
</comment>
<name>A0A2D0NEX7_FLAN2</name>
<keyword evidence="2" id="KW-1185">Reference proteome</keyword>
<gene>
    <name evidence="1" type="ORF">CRP01_09080</name>
</gene>
<organism evidence="1 2">
    <name type="scientific">Flavilitoribacter nigricans (strain ATCC 23147 / DSM 23189 / NBRC 102662 / NCIMB 1420 / SS-2)</name>
    <name type="common">Lewinella nigricans</name>
    <dbReference type="NCBI Taxonomy" id="1122177"/>
    <lineage>
        <taxon>Bacteria</taxon>
        <taxon>Pseudomonadati</taxon>
        <taxon>Bacteroidota</taxon>
        <taxon>Saprospiria</taxon>
        <taxon>Saprospirales</taxon>
        <taxon>Lewinellaceae</taxon>
        <taxon>Flavilitoribacter</taxon>
    </lineage>
</organism>
<evidence type="ECO:0000313" key="1">
    <source>
        <dbReference type="EMBL" id="PHN06958.1"/>
    </source>
</evidence>
<protein>
    <submittedName>
        <fullName evidence="1">Uncharacterized protein</fullName>
    </submittedName>
</protein>
<sequence length="163" mass="18969">MNIVASIPVKDHLKTFALILENCEEDEVLDLKNGGVICYVLRMMLEGKMKMPDRKDYRLSPEYGASLQFKINSSMLDRGEISISSQNIIVFNQFLHKLLNELLLDRILVAREKYLSKEIDVIHDFLTDFEIEEQLESDTLKKSNYRLRKAKKIPGFTERCVLL</sequence>
<dbReference type="Proteomes" id="UP000223913">
    <property type="component" value="Unassembled WGS sequence"/>
</dbReference>
<accession>A0A2D0NEX7</accession>
<dbReference type="EMBL" id="PDUD01000013">
    <property type="protein sequence ID" value="PHN06958.1"/>
    <property type="molecule type" value="Genomic_DNA"/>
</dbReference>